<organism evidence="2 3">
    <name type="scientific">Candidatus Liptonbacteria bacterium RIFCSPLOWO2_01_FULL_53_13</name>
    <dbReference type="NCBI Taxonomy" id="1798651"/>
    <lineage>
        <taxon>Bacteria</taxon>
        <taxon>Candidatus Liptoniibacteriota</taxon>
    </lineage>
</organism>
<accession>A0A1G2CGJ9</accession>
<protein>
    <submittedName>
        <fullName evidence="2">Uncharacterized protein</fullName>
    </submittedName>
</protein>
<dbReference type="NCBIfam" id="TIGR00251">
    <property type="entry name" value="DUF167 family protein"/>
    <property type="match status" value="1"/>
</dbReference>
<dbReference type="InterPro" id="IPR036591">
    <property type="entry name" value="YggU-like_sf"/>
</dbReference>
<evidence type="ECO:0000313" key="3">
    <source>
        <dbReference type="Proteomes" id="UP000178348"/>
    </source>
</evidence>
<comment type="caution">
    <text evidence="2">The sequence shown here is derived from an EMBL/GenBank/DDBJ whole genome shotgun (WGS) entry which is preliminary data.</text>
</comment>
<gene>
    <name evidence="2" type="ORF">A2946_03430</name>
</gene>
<sequence>MKIFVRVTAGARKEKIEKAEDGKYAIWVKEKPKENEANFAVLRALAGHLRVPQSRIRLMQGRTSREKVFEISD</sequence>
<dbReference type="AlphaFoldDB" id="A0A1G2CGJ9"/>
<evidence type="ECO:0000256" key="1">
    <source>
        <dbReference type="ARBA" id="ARBA00010364"/>
    </source>
</evidence>
<comment type="similarity">
    <text evidence="1">Belongs to the UPF0235 family.</text>
</comment>
<dbReference type="Proteomes" id="UP000178348">
    <property type="component" value="Unassembled WGS sequence"/>
</dbReference>
<dbReference type="EMBL" id="MHLB01000062">
    <property type="protein sequence ID" value="OGZ00523.1"/>
    <property type="molecule type" value="Genomic_DNA"/>
</dbReference>
<name>A0A1G2CGJ9_9BACT</name>
<evidence type="ECO:0000313" key="2">
    <source>
        <dbReference type="EMBL" id="OGZ00523.1"/>
    </source>
</evidence>
<dbReference type="SMART" id="SM01152">
    <property type="entry name" value="DUF167"/>
    <property type="match status" value="1"/>
</dbReference>
<dbReference type="InterPro" id="IPR003746">
    <property type="entry name" value="DUF167"/>
</dbReference>
<proteinExistence type="inferred from homology"/>
<dbReference type="Pfam" id="PF02594">
    <property type="entry name" value="DUF167"/>
    <property type="match status" value="1"/>
</dbReference>
<reference evidence="2 3" key="1">
    <citation type="journal article" date="2016" name="Nat. Commun.">
        <title>Thousands of microbial genomes shed light on interconnected biogeochemical processes in an aquifer system.</title>
        <authorList>
            <person name="Anantharaman K."/>
            <person name="Brown C.T."/>
            <person name="Hug L.A."/>
            <person name="Sharon I."/>
            <person name="Castelle C.J."/>
            <person name="Probst A.J."/>
            <person name="Thomas B.C."/>
            <person name="Singh A."/>
            <person name="Wilkins M.J."/>
            <person name="Karaoz U."/>
            <person name="Brodie E.L."/>
            <person name="Williams K.H."/>
            <person name="Hubbard S.S."/>
            <person name="Banfield J.F."/>
        </authorList>
    </citation>
    <scope>NUCLEOTIDE SEQUENCE [LARGE SCALE GENOMIC DNA]</scope>
</reference>
<dbReference type="SUPFAM" id="SSF69786">
    <property type="entry name" value="YggU-like"/>
    <property type="match status" value="1"/>
</dbReference>
<dbReference type="Gene3D" id="3.30.1200.10">
    <property type="entry name" value="YggU-like"/>
    <property type="match status" value="1"/>
</dbReference>